<keyword evidence="5" id="KW-0539">Nucleus</keyword>
<dbReference type="InterPro" id="IPR036866">
    <property type="entry name" value="RibonucZ/Hydroxyglut_hydro"/>
</dbReference>
<dbReference type="SMART" id="SM01027">
    <property type="entry name" value="Beta-Casp"/>
    <property type="match status" value="1"/>
</dbReference>
<dbReference type="Pfam" id="PF10996">
    <property type="entry name" value="Beta-Casp"/>
    <property type="match status" value="1"/>
</dbReference>
<evidence type="ECO:0000256" key="5">
    <source>
        <dbReference type="ARBA" id="ARBA00023242"/>
    </source>
</evidence>
<accession>A0AAV7K9L8</accession>
<feature type="domain" description="Beta-Casp" evidence="6">
    <location>
        <begin position="311"/>
        <end position="437"/>
    </location>
</feature>
<evidence type="ECO:0000256" key="4">
    <source>
        <dbReference type="ARBA" id="ARBA00022490"/>
    </source>
</evidence>
<reference evidence="7 8" key="1">
    <citation type="journal article" date="2023" name="BMC Biol.">
        <title>The compact genome of the sponge Oopsacas minuta (Hexactinellida) is lacking key metazoan core genes.</title>
        <authorList>
            <person name="Santini S."/>
            <person name="Schenkelaars Q."/>
            <person name="Jourda C."/>
            <person name="Duchesne M."/>
            <person name="Belahbib H."/>
            <person name="Rocher C."/>
            <person name="Selva M."/>
            <person name="Riesgo A."/>
            <person name="Vervoort M."/>
            <person name="Leys S.P."/>
            <person name="Kodjabachian L."/>
            <person name="Le Bivic A."/>
            <person name="Borchiellini C."/>
            <person name="Claverie J.M."/>
            <person name="Renard E."/>
        </authorList>
    </citation>
    <scope>NUCLEOTIDE SEQUENCE [LARGE SCALE GENOMIC DNA]</scope>
    <source>
        <strain evidence="7">SPO-2</strain>
    </source>
</reference>
<dbReference type="InterPro" id="IPR001279">
    <property type="entry name" value="Metallo-B-lactamas"/>
</dbReference>
<dbReference type="SUPFAM" id="SSF56281">
    <property type="entry name" value="Metallo-hydrolase/oxidoreductase"/>
    <property type="match status" value="1"/>
</dbReference>
<gene>
    <name evidence="7" type="ORF">LOD99_535</name>
</gene>
<dbReference type="EMBL" id="JAKMXF010000111">
    <property type="protein sequence ID" value="KAI6657792.1"/>
    <property type="molecule type" value="Genomic_DNA"/>
</dbReference>
<dbReference type="GO" id="GO:0034472">
    <property type="term" value="P:snRNA 3'-end processing"/>
    <property type="evidence" value="ECO:0007669"/>
    <property type="project" value="TreeGrafter"/>
</dbReference>
<keyword evidence="8" id="KW-1185">Reference proteome</keyword>
<comment type="subcellular location">
    <subcellularLocation>
        <location evidence="2">Cytoplasm</location>
    </subcellularLocation>
    <subcellularLocation>
        <location evidence="1">Nucleus</location>
    </subcellularLocation>
</comment>
<name>A0AAV7K9L8_9METZ</name>
<dbReference type="PANTHER" id="PTHR46094">
    <property type="entry name" value="INTEGRATOR COMPLEX SUBUNIT 9"/>
    <property type="match status" value="1"/>
</dbReference>
<dbReference type="InterPro" id="IPR022712">
    <property type="entry name" value="Beta_Casp"/>
</dbReference>
<evidence type="ECO:0000313" key="7">
    <source>
        <dbReference type="EMBL" id="KAI6657792.1"/>
    </source>
</evidence>
<dbReference type="GO" id="GO:0032039">
    <property type="term" value="C:integrator complex"/>
    <property type="evidence" value="ECO:0007669"/>
    <property type="project" value="InterPro"/>
</dbReference>
<dbReference type="PANTHER" id="PTHR46094:SF1">
    <property type="entry name" value="INTEGRATOR COMPLEX SUBUNIT 9"/>
    <property type="match status" value="1"/>
</dbReference>
<keyword evidence="4" id="KW-0963">Cytoplasm</keyword>
<evidence type="ECO:0000256" key="2">
    <source>
        <dbReference type="ARBA" id="ARBA00004496"/>
    </source>
</evidence>
<dbReference type="Proteomes" id="UP001165289">
    <property type="component" value="Unassembled WGS sequence"/>
</dbReference>
<comment type="caution">
    <text evidence="7">The sequence shown here is derived from an EMBL/GenBank/DDBJ whole genome shotgun (WGS) entry which is preliminary data.</text>
</comment>
<organism evidence="7 8">
    <name type="scientific">Oopsacas minuta</name>
    <dbReference type="NCBI Taxonomy" id="111878"/>
    <lineage>
        <taxon>Eukaryota</taxon>
        <taxon>Metazoa</taxon>
        <taxon>Porifera</taxon>
        <taxon>Hexactinellida</taxon>
        <taxon>Hexasterophora</taxon>
        <taxon>Lyssacinosida</taxon>
        <taxon>Leucopsacidae</taxon>
        <taxon>Oopsacas</taxon>
    </lineage>
</organism>
<proteinExistence type="inferred from homology"/>
<evidence type="ECO:0000313" key="8">
    <source>
        <dbReference type="Proteomes" id="UP001165289"/>
    </source>
</evidence>
<dbReference type="Gene3D" id="3.60.15.10">
    <property type="entry name" value="Ribonuclease Z/Hydroxyacylglutathione hydrolase-like"/>
    <property type="match status" value="1"/>
</dbReference>
<protein>
    <submittedName>
        <fullName evidence="7">Integrator complex subunit 9 isoform X1</fullName>
    </submittedName>
</protein>
<evidence type="ECO:0000256" key="1">
    <source>
        <dbReference type="ARBA" id="ARBA00004123"/>
    </source>
</evidence>
<dbReference type="GO" id="GO:0005737">
    <property type="term" value="C:cytoplasm"/>
    <property type="evidence" value="ECO:0007669"/>
    <property type="project" value="UniProtKB-SubCell"/>
</dbReference>
<evidence type="ECO:0000259" key="6">
    <source>
        <dbReference type="SMART" id="SM01027"/>
    </source>
</evidence>
<comment type="similarity">
    <text evidence="3">Belongs to the metallo-beta-lactamase superfamily. RNA-metabolizing metallo-beta-lactamase-like family. INTS9 subfamily.</text>
</comment>
<dbReference type="InterPro" id="IPR027074">
    <property type="entry name" value="Integrator_9su"/>
</dbReference>
<evidence type="ECO:0000256" key="3">
    <source>
        <dbReference type="ARBA" id="ARBA00006861"/>
    </source>
</evidence>
<dbReference type="AlphaFoldDB" id="A0AAV7K9L8"/>
<dbReference type="Pfam" id="PF16661">
    <property type="entry name" value="Lactamase_B_6"/>
    <property type="match status" value="1"/>
</dbReference>
<sequence>MSEEYTLEILNLGPRAGSPCIVLHLDTLTVMLDCSLDVSSFLHFLPLPLTPSDPSLPAWKIPHLSYPKSTLELFRENGCIGKIFLDSCLEARVPLLTILDPSSIDVVLISSYSNMMALPYLLEQKGFIGRVYATEPCASIGKLLMEELVGYLERLPKVEGKGWKQVRDAKLDSLGMREEDVINWRPLYSSEAVQRTFKRIRTVRFNESIDLFSAMKATPLSSGYCLGSCNWVLQDVYRRICYLGSTSVLTTNLMPMDKKPLIGPDLLLLECLNKEPGVNPSHVLMELCGKLVQTLKQGGSVLLPSYSSGTIYDLLECVYTTLDHQALGHIPIYFISPVANASLAYANICGEWLCQTKQNKVFLPESPFPHAEYVKCGRLKHFPSIHGELGLVFQTPCVVFSGHPSLRCGDVVHFLSMWKSSTKNAIIFTEPDFDCQLALAPYQPVKLQTYYFPIDPRLVFPRDNALLDELAPQHFVTSKEYISDRSRGCEKHQISATCPASFYSPGSLIKIAMQTPFRRAKLTEELAAQLFPTHIQQNLSLGSLSGVLREKDGISSLRSKELSQGPPIKSVQFCLAGEANVERFVEKVKERGFLDTQVVKKGSADCVVFAGQTARVEFGTRSTTVITHGEDHLRHTILNVLLDKMNVF</sequence>